<dbReference type="AlphaFoldDB" id="A0A6J3LUG2"/>
<dbReference type="GeneID" id="54365764"/>
<protein>
    <submittedName>
        <fullName evidence="2">Uncharacterized protein</fullName>
    </submittedName>
</protein>
<reference evidence="2" key="3">
    <citation type="submission" date="2025-08" db="UniProtKB">
        <authorList>
            <consortium name="RefSeq"/>
        </authorList>
    </citation>
    <scope>IDENTIFICATION</scope>
    <source>
        <strain evidence="2">CBS 342.82</strain>
    </source>
</reference>
<keyword evidence="1" id="KW-1185">Reference proteome</keyword>
<evidence type="ECO:0000313" key="2">
    <source>
        <dbReference type="RefSeq" id="XP_033456457.1"/>
    </source>
</evidence>
<organism evidence="2">
    <name type="scientific">Dissoconium aciculare CBS 342.82</name>
    <dbReference type="NCBI Taxonomy" id="1314786"/>
    <lineage>
        <taxon>Eukaryota</taxon>
        <taxon>Fungi</taxon>
        <taxon>Dikarya</taxon>
        <taxon>Ascomycota</taxon>
        <taxon>Pezizomycotina</taxon>
        <taxon>Dothideomycetes</taxon>
        <taxon>Dothideomycetidae</taxon>
        <taxon>Mycosphaerellales</taxon>
        <taxon>Dissoconiaceae</taxon>
        <taxon>Dissoconium</taxon>
    </lineage>
</organism>
<accession>A0A6J3LUG2</accession>
<dbReference type="RefSeq" id="XP_033456457.1">
    <property type="nucleotide sequence ID" value="XM_033607965.1"/>
</dbReference>
<dbReference type="OrthoDB" id="3648975at2759"/>
<sequence length="298" mass="33994">MVRNDSLKDDLIDSNVLFEGSDWDEWKESLFQLCRVHDIFEFQVEENRLEEALEEGCTREEYMEWQEPILSIIRCHVQPSLMSRTSKDFTPSELLPVLKMLATPFRLSDMPEELQVRVFRYAFQPSHSYIGPALRLFAYKFPALLQSSSQIRRAALPVYYGQTTFASRCMSITDVQQLKQWAALVAGSSIRYLTQMTVTVPWQYGRKASGKLGYQAEAKYVFKWSPADGLRMTETPKIKKDVAKVLADQVKATDNYAKAVDLGGEAIILAITTALDTWTPIHFRPEQKTSTEGATPAQ</sequence>
<dbReference type="Proteomes" id="UP000504637">
    <property type="component" value="Unplaced"/>
</dbReference>
<reference evidence="2" key="2">
    <citation type="submission" date="2020-04" db="EMBL/GenBank/DDBJ databases">
        <authorList>
            <consortium name="NCBI Genome Project"/>
        </authorList>
    </citation>
    <scope>NUCLEOTIDE SEQUENCE</scope>
    <source>
        <strain evidence="2">CBS 342.82</strain>
    </source>
</reference>
<evidence type="ECO:0000313" key="1">
    <source>
        <dbReference type="Proteomes" id="UP000504637"/>
    </source>
</evidence>
<gene>
    <name evidence="2" type="ORF">K489DRAFT_412747</name>
</gene>
<reference evidence="2" key="1">
    <citation type="submission" date="2020-01" db="EMBL/GenBank/DDBJ databases">
        <authorList>
            <consortium name="DOE Joint Genome Institute"/>
            <person name="Haridas S."/>
            <person name="Albert R."/>
            <person name="Binder M."/>
            <person name="Bloem J."/>
            <person name="Labutti K."/>
            <person name="Salamov A."/>
            <person name="Andreopoulos B."/>
            <person name="Baker S.E."/>
            <person name="Barry K."/>
            <person name="Bills G."/>
            <person name="Bluhm B.H."/>
            <person name="Cannon C."/>
            <person name="Castanera R."/>
            <person name="Culley D.E."/>
            <person name="Daum C."/>
            <person name="Ezra D."/>
            <person name="Gonzalez J.B."/>
            <person name="Henrissat B."/>
            <person name="Kuo A."/>
            <person name="Liang C."/>
            <person name="Lipzen A."/>
            <person name="Lutzoni F."/>
            <person name="Magnuson J."/>
            <person name="Mondo S."/>
            <person name="Nolan M."/>
            <person name="Ohm R."/>
            <person name="Pangilinan J."/>
            <person name="Park H.-J."/>
            <person name="Ramirez L."/>
            <person name="Alfaro M."/>
            <person name="Sun H."/>
            <person name="Tritt A."/>
            <person name="Yoshinaga Y."/>
            <person name="Zwiers L.-H."/>
            <person name="Turgeon B.G."/>
            <person name="Goodwin S.B."/>
            <person name="Spatafora J.W."/>
            <person name="Crous P.W."/>
            <person name="Grigoriev I.V."/>
        </authorList>
    </citation>
    <scope>NUCLEOTIDE SEQUENCE</scope>
    <source>
        <strain evidence="2">CBS 342.82</strain>
    </source>
</reference>
<proteinExistence type="predicted"/>
<name>A0A6J3LUG2_9PEZI</name>